<dbReference type="Proteomes" id="UP000076722">
    <property type="component" value="Unassembled WGS sequence"/>
</dbReference>
<keyword evidence="4" id="KW-1185">Reference proteome</keyword>
<evidence type="ECO:0000313" key="3">
    <source>
        <dbReference type="EMBL" id="KZS91033.1"/>
    </source>
</evidence>
<feature type="coiled-coil region" evidence="1">
    <location>
        <begin position="3"/>
        <end position="62"/>
    </location>
</feature>
<sequence>MARRSILATAKELERQFEEYSRDVRGADGHLVNASDVDPSALITLEERLRHIQALIEQEKKANPVIRRLPDELVIEIMLYCIQETGYYPWISRPVSPWTTLIQTCSRWRSLGLRTTFLWSYIDLRWRARTIDHFLLRSGNSPLRFLLNFRDRETIEEDTGKFSSYLSQYSLKISDLDIVWPIESATDGLAQFVADHVDPLDLPVLQNCALQHFSWHPMESNIPNKMGTTLKTLKVFRVRHPISELMYESLNELHIDEVALELSEFFNILRHTPSLRILELRRVLQAETRANQDLESLPDFTHPHLQSLVLGEIPKNDADVVFGKIQFPSLRNICLTLEYDFGQDVPSSLELPNALSSFIRDPTSLKLQYHRSSGASSFIISSRLSRRTAAICFSAIGGHLWWNSILSLVEMQWQTSDLTTLHVDTASLCTARAWSTFLRRHCSSVTRLIWTQWREMRNLREFFALIRSDDTLLPQLESLDICAISGVPREMMDWLRWRAERRKLRVVMLPNRFGWRVRRSELEALVDKVVIEEDPSFSKRAEELRFEISSPWNTPNSFSRDPHSRIIRYGGVLMGQLEAMAREILPQLEEIERQLLRYHQFSRNEFTEGLTAGDAEDSSLLEEMHVRATRLQTILRREKNARLPIEKLPDDLLLDIMMRSVGDMRYEWDGVKKPKCFGFIETCSRWRTLGLQHATLWSRISLVWPTSVIKKFLHRSREHPLSVLVKNFDFKSRALLPKYVDAQVLFLSEHSQRISELSISWRENSRLPKIDPFLVECISPLNLFSLKTLRIDSKMSSSPAVCISSVISPALETLICYHVFPPYNHPLCSSLTALHIHEMVFLIEEIWGFLKTYPCLRVLEIPSGIEDPDIFGPTETTIVSSHIKHALQTLIIGGIPKDDVDFLFRKIEFTDLRVIRLKLVVAEERIGEDSTLFGIPKALKSFVRGSTLLRVKEEGVFSCFIFDACAPRACEITLNIDRNDRAFSRIWDRILPQVVVLWPIATLARLDIRIPLLQRSDVWSLMLSRYCTNVVQLGLHTGSVGHFLDAVCDNVGLLPRLQELDMSNSWIMGPKLVDWLEFRAASDSKLRKVRLPDRFAWKLLGVVEGPRQVGLGAGVVTAKSPHSRQKARRRLTGGSGTPLASSYLSTTAKQLDS</sequence>
<reference evidence="3 4" key="1">
    <citation type="journal article" date="2016" name="Mol. Biol. Evol.">
        <title>Comparative Genomics of Early-Diverging Mushroom-Forming Fungi Provides Insights into the Origins of Lignocellulose Decay Capabilities.</title>
        <authorList>
            <person name="Nagy L.G."/>
            <person name="Riley R."/>
            <person name="Tritt A."/>
            <person name="Adam C."/>
            <person name="Daum C."/>
            <person name="Floudas D."/>
            <person name="Sun H."/>
            <person name="Yadav J.S."/>
            <person name="Pangilinan J."/>
            <person name="Larsson K.H."/>
            <person name="Matsuura K."/>
            <person name="Barry K."/>
            <person name="Labutti K."/>
            <person name="Kuo R."/>
            <person name="Ohm R.A."/>
            <person name="Bhattacharya S.S."/>
            <person name="Shirouzu T."/>
            <person name="Yoshinaga Y."/>
            <person name="Martin F.M."/>
            <person name="Grigoriev I.V."/>
            <person name="Hibbett D.S."/>
        </authorList>
    </citation>
    <scope>NUCLEOTIDE SEQUENCE [LARGE SCALE GENOMIC DNA]</scope>
    <source>
        <strain evidence="3 4">HHB9708</strain>
    </source>
</reference>
<feature type="region of interest" description="Disordered" evidence="2">
    <location>
        <begin position="1116"/>
        <end position="1139"/>
    </location>
</feature>
<organism evidence="3 4">
    <name type="scientific">Sistotremastrum niveocremeum HHB9708</name>
    <dbReference type="NCBI Taxonomy" id="1314777"/>
    <lineage>
        <taxon>Eukaryota</taxon>
        <taxon>Fungi</taxon>
        <taxon>Dikarya</taxon>
        <taxon>Basidiomycota</taxon>
        <taxon>Agaricomycotina</taxon>
        <taxon>Agaricomycetes</taxon>
        <taxon>Sistotremastrales</taxon>
        <taxon>Sistotremastraceae</taxon>
        <taxon>Sertulicium</taxon>
        <taxon>Sertulicium niveocremeum</taxon>
    </lineage>
</organism>
<gene>
    <name evidence="3" type="ORF">SISNIDRAFT_517639</name>
</gene>
<accession>A0A164RZW4</accession>
<feature type="compositionally biased region" description="Basic residues" evidence="2">
    <location>
        <begin position="1121"/>
        <end position="1131"/>
    </location>
</feature>
<name>A0A164RZW4_9AGAM</name>
<evidence type="ECO:0000256" key="2">
    <source>
        <dbReference type="SAM" id="MobiDB-lite"/>
    </source>
</evidence>
<proteinExistence type="predicted"/>
<evidence type="ECO:0000313" key="4">
    <source>
        <dbReference type="Proteomes" id="UP000076722"/>
    </source>
</evidence>
<dbReference type="OrthoDB" id="3365698at2759"/>
<keyword evidence="1" id="KW-0175">Coiled coil</keyword>
<dbReference type="EMBL" id="KV419417">
    <property type="protein sequence ID" value="KZS91033.1"/>
    <property type="molecule type" value="Genomic_DNA"/>
</dbReference>
<protein>
    <submittedName>
        <fullName evidence="3">Uncharacterized protein</fullName>
    </submittedName>
</protein>
<dbReference type="AlphaFoldDB" id="A0A164RZW4"/>
<evidence type="ECO:0000256" key="1">
    <source>
        <dbReference type="SAM" id="Coils"/>
    </source>
</evidence>